<dbReference type="Pfam" id="PF00329">
    <property type="entry name" value="Complex1_30kDa"/>
    <property type="match status" value="1"/>
</dbReference>
<dbReference type="EMBL" id="AP018930">
    <property type="protein sequence ID" value="BBG27022.1"/>
    <property type="molecule type" value="Genomic_DNA"/>
</dbReference>
<dbReference type="InterPro" id="IPR010218">
    <property type="entry name" value="NADH_DH_suC"/>
</dbReference>
<dbReference type="RefSeq" id="WP_054845068.1">
    <property type="nucleotide sequence ID" value="NZ_AP018929.1"/>
</dbReference>
<dbReference type="SUPFAM" id="SSF143243">
    <property type="entry name" value="Nqo5-like"/>
    <property type="match status" value="1"/>
</dbReference>
<name>A0A510DVP5_9CREN</name>
<organism evidence="4 6">
    <name type="scientific">Sulfuracidifex tepidarius</name>
    <dbReference type="NCBI Taxonomy" id="1294262"/>
    <lineage>
        <taxon>Archaea</taxon>
        <taxon>Thermoproteota</taxon>
        <taxon>Thermoprotei</taxon>
        <taxon>Sulfolobales</taxon>
        <taxon>Sulfolobaceae</taxon>
        <taxon>Sulfuracidifex</taxon>
    </lineage>
</organism>
<keyword evidence="6" id="KW-1185">Reference proteome</keyword>
<dbReference type="Proteomes" id="UP000325030">
    <property type="component" value="Chromosome"/>
</dbReference>
<dbReference type="Proteomes" id="UP000322983">
    <property type="component" value="Chromosome"/>
</dbReference>
<dbReference type="NCBIfam" id="NF004734">
    <property type="entry name" value="PRK06074.2-1"/>
    <property type="match status" value="1"/>
</dbReference>
<dbReference type="STRING" id="1294262.GCA_001316085_00462"/>
<dbReference type="GO" id="GO:0008137">
    <property type="term" value="F:NADH dehydrogenase (ubiquinone) activity"/>
    <property type="evidence" value="ECO:0007669"/>
    <property type="project" value="InterPro"/>
</dbReference>
<dbReference type="Gene3D" id="3.30.460.80">
    <property type="entry name" value="NADH:ubiquinone oxidoreductase, 30kDa subunit"/>
    <property type="match status" value="1"/>
</dbReference>
<reference evidence="4 6" key="2">
    <citation type="journal article" date="2020" name="Int. J. Syst. Evol. Microbiol.">
        <title>Sulfuracidifex tepidarius gen. nov., sp. nov. and transfer of Sulfolobus metallicus Huber and Stetter 1992 to the genus Sulfuracidifex as Sulfuracidifex metallicus comb. nov.</title>
        <authorList>
            <person name="Itoh T."/>
            <person name="Miura T."/>
            <person name="Sakai H.D."/>
            <person name="Kato S."/>
            <person name="Ohkuma M."/>
            <person name="Takashina T."/>
        </authorList>
    </citation>
    <scope>NUCLEOTIDE SEQUENCE [LARGE SCALE GENOMIC DNA]</scope>
    <source>
        <strain evidence="4 6">IC-006</strain>
        <strain evidence="5">IC-007</strain>
    </source>
</reference>
<evidence type="ECO:0000256" key="2">
    <source>
        <dbReference type="ARBA" id="ARBA00022448"/>
    </source>
</evidence>
<sequence>MTNLNDLMKEIQASKIQVKMESQNRLGITVEKEKLREVASILKSKGLDHVISVTGMDYAEESRFEVVYHLSSYSDKDLTSAIVALRTSTKYEDPQIPSLYSVYESAWTGERETYEMLGIFFEGNPDMRRMFLPEDFEGVYPLRKSFKIKLEGVFVDKPV</sequence>
<dbReference type="GO" id="GO:0016651">
    <property type="term" value="F:oxidoreductase activity, acting on NAD(P)H"/>
    <property type="evidence" value="ECO:0007669"/>
    <property type="project" value="InterPro"/>
</dbReference>
<dbReference type="PANTHER" id="PTHR10884:SF14">
    <property type="entry name" value="NADH DEHYDROGENASE [UBIQUINONE] IRON-SULFUR PROTEIN 3, MITOCHONDRIAL"/>
    <property type="match status" value="1"/>
</dbReference>
<dbReference type="GeneID" id="41717889"/>
<gene>
    <name evidence="4" type="ORF">IC006_1574</name>
    <name evidence="5" type="ORF">IC007_1551</name>
</gene>
<dbReference type="AlphaFoldDB" id="A0A510DVP5"/>
<keyword evidence="2" id="KW-0813">Transport</keyword>
<dbReference type="OrthoDB" id="43567at2157"/>
<evidence type="ECO:0000256" key="1">
    <source>
        <dbReference type="ARBA" id="ARBA00007569"/>
    </source>
</evidence>
<evidence type="ECO:0000313" key="6">
    <source>
        <dbReference type="Proteomes" id="UP000322983"/>
    </source>
</evidence>
<evidence type="ECO:0000313" key="7">
    <source>
        <dbReference type="Proteomes" id="UP000325030"/>
    </source>
</evidence>
<accession>A0A510DVP5</accession>
<evidence type="ECO:0000259" key="3">
    <source>
        <dbReference type="Pfam" id="PF00329"/>
    </source>
</evidence>
<proteinExistence type="inferred from homology"/>
<feature type="domain" description="NADH:ubiquinone oxidoreductase 30kDa subunit" evidence="3">
    <location>
        <begin position="28"/>
        <end position="149"/>
    </location>
</feature>
<evidence type="ECO:0000313" key="5">
    <source>
        <dbReference type="EMBL" id="BBG27022.1"/>
    </source>
</evidence>
<dbReference type="NCBIfam" id="TIGR01961">
    <property type="entry name" value="NuoC_fam"/>
    <property type="match status" value="1"/>
</dbReference>
<dbReference type="InterPro" id="IPR001268">
    <property type="entry name" value="NADH_UbQ_OxRdtase_30kDa_su"/>
</dbReference>
<dbReference type="PANTHER" id="PTHR10884">
    <property type="entry name" value="NADH DEHYDROGENASE UBIQUINONE IRON-SULFUR PROTEIN 3"/>
    <property type="match status" value="1"/>
</dbReference>
<protein>
    <submittedName>
        <fullName evidence="4">F(420)H(2) dehydrogenase subunit C</fullName>
    </submittedName>
</protein>
<dbReference type="KEGG" id="step:IC006_1574"/>
<dbReference type="EMBL" id="AP018929">
    <property type="protein sequence ID" value="BBG24265.1"/>
    <property type="molecule type" value="Genomic_DNA"/>
</dbReference>
<dbReference type="InterPro" id="IPR037232">
    <property type="entry name" value="NADH_quin_OxRdtase_su_C/D-like"/>
</dbReference>
<evidence type="ECO:0000313" key="4">
    <source>
        <dbReference type="EMBL" id="BBG24265.1"/>
    </source>
</evidence>
<comment type="similarity">
    <text evidence="1">Belongs to the complex I 30 kDa subunit family.</text>
</comment>
<accession>A0A510E3D3</accession>
<reference evidence="7" key="1">
    <citation type="submission" date="2018-09" db="EMBL/GenBank/DDBJ databases">
        <title>Complete Genome Sequencing of Sulfolobus sp. JCM 16834.</title>
        <authorList>
            <person name="Kato S."/>
            <person name="Itoh T."/>
            <person name="Ohkuma M."/>
        </authorList>
    </citation>
    <scope>NUCLEOTIDE SEQUENCE [LARGE SCALE GENOMIC DNA]</scope>
    <source>
        <strain evidence="7">IC-007</strain>
    </source>
</reference>